<proteinExistence type="predicted"/>
<feature type="transmembrane region" description="Helical" evidence="1">
    <location>
        <begin position="20"/>
        <end position="42"/>
    </location>
</feature>
<keyword evidence="1" id="KW-1133">Transmembrane helix</keyword>
<reference evidence="2 3" key="2">
    <citation type="journal article" date="2011" name="J. Bacteriol.">
        <title>Genomes of three methylotrophs from a single niche uncover genetic and metabolic divergence of Methylophilaceae.</title>
        <authorList>
            <person name="Lapidus A."/>
            <person name="Clum A."/>
            <person name="Labutti K."/>
            <person name="Kaluzhnaya M.G."/>
            <person name="Lim S."/>
            <person name="Beck D.A."/>
            <person name="Glavina Del Rio T."/>
            <person name="Nolan M."/>
            <person name="Mavromatis K."/>
            <person name="Huntemann M."/>
            <person name="Lucas S."/>
            <person name="Lidstrom M.E."/>
            <person name="Ivanova N."/>
            <person name="Chistoserdova L."/>
        </authorList>
    </citation>
    <scope>NUCLEOTIDE SEQUENCE [LARGE SCALE GENOMIC DNA]</scope>
    <source>
        <strain evidence="2 3">301</strain>
    </source>
</reference>
<sequence length="61" mass="6988">MSLLLISGLFLYYADVTRDAALWVHWIVGGGLVLLFPFHYIAGRRANYLALKQLENKTHLK</sequence>
<gene>
    <name evidence="2" type="ordered locus">M301_1827</name>
</gene>
<keyword evidence="3" id="KW-1185">Reference proteome</keyword>
<dbReference type="EMBL" id="CP002056">
    <property type="protein sequence ID" value="ADI30201.1"/>
    <property type="molecule type" value="Genomic_DNA"/>
</dbReference>
<evidence type="ECO:0000313" key="3">
    <source>
        <dbReference type="Proteomes" id="UP000000383"/>
    </source>
</evidence>
<reference evidence="3" key="1">
    <citation type="submission" date="2010-05" db="EMBL/GenBank/DDBJ databases">
        <title>Complete sequence of Methylotenera sp. 301.</title>
        <authorList>
            <person name="Lucas S."/>
            <person name="Copeland A."/>
            <person name="Lapidus A."/>
            <person name="Cheng J.-F."/>
            <person name="Bruce D."/>
            <person name="Goodwin L."/>
            <person name="Pitluck S."/>
            <person name="Clum A."/>
            <person name="Land M."/>
            <person name="Hauser L."/>
            <person name="Kyrpides N."/>
            <person name="Ivanova N."/>
            <person name="Chistoservova L."/>
            <person name="Kalyuzhnaya M."/>
            <person name="Woyke T."/>
        </authorList>
    </citation>
    <scope>NUCLEOTIDE SEQUENCE [LARGE SCALE GENOMIC DNA]</scope>
    <source>
        <strain evidence="3">301</strain>
    </source>
</reference>
<keyword evidence="1" id="KW-0472">Membrane</keyword>
<evidence type="ECO:0000313" key="2">
    <source>
        <dbReference type="EMBL" id="ADI30201.1"/>
    </source>
</evidence>
<name>D7DJG6_METV0</name>
<dbReference type="Proteomes" id="UP000000383">
    <property type="component" value="Chromosome"/>
</dbReference>
<dbReference type="HOGENOM" id="CLU_2917411_0_0_4"/>
<dbReference type="AlphaFoldDB" id="D7DJG6"/>
<organism evidence="2 3">
    <name type="scientific">Methylotenera versatilis (strain 301)</name>
    <dbReference type="NCBI Taxonomy" id="666681"/>
    <lineage>
        <taxon>Bacteria</taxon>
        <taxon>Pseudomonadati</taxon>
        <taxon>Pseudomonadota</taxon>
        <taxon>Betaproteobacteria</taxon>
        <taxon>Nitrosomonadales</taxon>
        <taxon>Methylophilaceae</taxon>
        <taxon>Methylotenera</taxon>
    </lineage>
</organism>
<evidence type="ECO:0000256" key="1">
    <source>
        <dbReference type="SAM" id="Phobius"/>
    </source>
</evidence>
<dbReference type="RefSeq" id="WP_013148513.1">
    <property type="nucleotide sequence ID" value="NC_014207.1"/>
</dbReference>
<keyword evidence="1" id="KW-0812">Transmembrane</keyword>
<protein>
    <submittedName>
        <fullName evidence="2">Uncharacterized protein</fullName>
    </submittedName>
</protein>
<dbReference type="KEGG" id="meh:M301_1827"/>
<accession>D7DJG6</accession>